<sequence length="129" mass="14514">MNASLRRTTRIHNLVINIVSSSAVTQFGDNEGTTLHSRVLAVQEALANYEADEYRYASYRIFTLPKHRLEPTPNVSFRIVACQPEIEIGFVRILGLSSSSNFRAGTGGPFQATSRILHIRQYQHNHDIS</sequence>
<reference evidence="1" key="1">
    <citation type="submission" date="2023-03" db="EMBL/GenBank/DDBJ databases">
        <title>Andean soil-derived lignocellulolytic bacterial consortium as a source of novel taxa and putative plastic-active enzymes.</title>
        <authorList>
            <person name="Diaz-Garcia L."/>
            <person name="Chuvochina M."/>
            <person name="Feuerriegel G."/>
            <person name="Bunk B."/>
            <person name="Sproer C."/>
            <person name="Streit W.R."/>
            <person name="Rodriguez L.M."/>
            <person name="Overmann J."/>
            <person name="Jimenez D.J."/>
        </authorList>
    </citation>
    <scope>NUCLEOTIDE SEQUENCE</scope>
    <source>
        <strain evidence="1">MAG 2441</strain>
    </source>
</reference>
<organism evidence="1 2">
    <name type="scientific">Candidatus Cohnella colombiensis</name>
    <dbReference type="NCBI Taxonomy" id="3121368"/>
    <lineage>
        <taxon>Bacteria</taxon>
        <taxon>Bacillati</taxon>
        <taxon>Bacillota</taxon>
        <taxon>Bacilli</taxon>
        <taxon>Bacillales</taxon>
        <taxon>Paenibacillaceae</taxon>
        <taxon>Cohnella</taxon>
    </lineage>
</organism>
<gene>
    <name evidence="1" type="ORF">P0Y55_05845</name>
</gene>
<dbReference type="AlphaFoldDB" id="A0AA95EZ55"/>
<dbReference type="EMBL" id="CP119317">
    <property type="protein sequence ID" value="WEK55571.1"/>
    <property type="molecule type" value="Genomic_DNA"/>
</dbReference>
<protein>
    <submittedName>
        <fullName evidence="1">Spore germination protein GerPE</fullName>
    </submittedName>
</protein>
<evidence type="ECO:0000313" key="1">
    <source>
        <dbReference type="EMBL" id="WEK55571.1"/>
    </source>
</evidence>
<dbReference type="Pfam" id="PF10970">
    <property type="entry name" value="GerPE"/>
    <property type="match status" value="1"/>
</dbReference>
<proteinExistence type="predicted"/>
<keyword evidence="2" id="KW-1185">Reference proteome</keyword>
<evidence type="ECO:0000313" key="2">
    <source>
        <dbReference type="Proteomes" id="UP001178662"/>
    </source>
</evidence>
<dbReference type="InterPro" id="IPR024496">
    <property type="entry name" value="Spore_germ_GerPE"/>
</dbReference>
<name>A0AA95EZ55_9BACL</name>
<dbReference type="Proteomes" id="UP001178662">
    <property type="component" value="Chromosome"/>
</dbReference>
<accession>A0AA95EZ55</accession>